<dbReference type="EMBL" id="LAZR01000646">
    <property type="protein sequence ID" value="KKN61787.1"/>
    <property type="molecule type" value="Genomic_DNA"/>
</dbReference>
<organism evidence="1">
    <name type="scientific">marine sediment metagenome</name>
    <dbReference type="NCBI Taxonomy" id="412755"/>
    <lineage>
        <taxon>unclassified sequences</taxon>
        <taxon>metagenomes</taxon>
        <taxon>ecological metagenomes</taxon>
    </lineage>
</organism>
<gene>
    <name evidence="1" type="ORF">LCGC14_0518640</name>
</gene>
<dbReference type="SUPFAM" id="SSF54523">
    <property type="entry name" value="Pili subunits"/>
    <property type="match status" value="1"/>
</dbReference>
<proteinExistence type="predicted"/>
<comment type="caution">
    <text evidence="1">The sequence shown here is derived from an EMBL/GenBank/DDBJ whole genome shotgun (WGS) entry which is preliminary data.</text>
</comment>
<dbReference type="InterPro" id="IPR045584">
    <property type="entry name" value="Pilin-like"/>
</dbReference>
<dbReference type="AlphaFoldDB" id="A0A0F9SHP6"/>
<name>A0A0F9SHP6_9ZZZZ</name>
<reference evidence="1" key="1">
    <citation type="journal article" date="2015" name="Nature">
        <title>Complex archaea that bridge the gap between prokaryotes and eukaryotes.</title>
        <authorList>
            <person name="Spang A."/>
            <person name="Saw J.H."/>
            <person name="Jorgensen S.L."/>
            <person name="Zaremba-Niedzwiedzka K."/>
            <person name="Martijn J."/>
            <person name="Lind A.E."/>
            <person name="van Eijk R."/>
            <person name="Schleper C."/>
            <person name="Guy L."/>
            <person name="Ettema T.J."/>
        </authorList>
    </citation>
    <scope>NUCLEOTIDE SEQUENCE</scope>
</reference>
<feature type="non-terminal residue" evidence="1">
    <location>
        <position position="1"/>
    </location>
</feature>
<sequence>AVAIIGIMTLIFYPNIINTLESRKIEGSARQVMMNLQRAKFQAVKTKLNHRVRFEAVGAGWVYYIEKEDNPNEWNIMRGFLRKSIPLEFQVNVDFPNDTVEFSPLGLVANYSSTQRSITLQSLKLAGYGKPDQRIIKVIAGGSIQYIVAEGG</sequence>
<evidence type="ECO:0000313" key="1">
    <source>
        <dbReference type="EMBL" id="KKN61787.1"/>
    </source>
</evidence>
<accession>A0A0F9SHP6</accession>
<protein>
    <submittedName>
        <fullName evidence="1">Uncharacterized protein</fullName>
    </submittedName>
</protein>